<keyword evidence="3" id="KW-0378">Hydrolase</keyword>
<evidence type="ECO:0000313" key="5">
    <source>
        <dbReference type="Proteomes" id="UP001321249"/>
    </source>
</evidence>
<dbReference type="PANTHER" id="PTHR46438:SF2">
    <property type="entry name" value="ALPHA_BETA-HYDROLASES SUPERFAMILY PROTEIN"/>
    <property type="match status" value="1"/>
</dbReference>
<dbReference type="Proteomes" id="UP001219901">
    <property type="component" value="Chromosome"/>
</dbReference>
<evidence type="ECO:0000259" key="1">
    <source>
        <dbReference type="Pfam" id="PF00561"/>
    </source>
</evidence>
<organism evidence="3 4">
    <name type="scientific">Candidatus Lucifugimonas marina</name>
    <dbReference type="NCBI Taxonomy" id="3038979"/>
    <lineage>
        <taxon>Bacteria</taxon>
        <taxon>Bacillati</taxon>
        <taxon>Chloroflexota</taxon>
        <taxon>Dehalococcoidia</taxon>
        <taxon>SAR202 cluster</taxon>
        <taxon>Candidatus Lucifugimonadales</taxon>
        <taxon>Candidatus Lucifugimonadaceae</taxon>
        <taxon>Candidatus Lucifugimonas</taxon>
    </lineage>
</organism>
<dbReference type="InterPro" id="IPR000073">
    <property type="entry name" value="AB_hydrolase_1"/>
</dbReference>
<reference evidence="4" key="3">
    <citation type="submission" date="2023-06" db="EMBL/GenBank/DDBJ databases">
        <title>Pangenomics reveal diversification of enzyme families and niche specialization in globally abundant SAR202 bacteria.</title>
        <authorList>
            <person name="Saw J.H.W."/>
        </authorList>
    </citation>
    <scope>NUCLEOTIDE SEQUENCE [LARGE SCALE GENOMIC DNA]</scope>
    <source>
        <strain evidence="4">JH1073</strain>
    </source>
</reference>
<name>A0AAJ5ZBU7_9CHLR</name>
<dbReference type="AlphaFoldDB" id="A0AAJ5ZBU7"/>
<dbReference type="PANTHER" id="PTHR46438">
    <property type="entry name" value="ALPHA/BETA-HYDROLASES SUPERFAMILY PROTEIN"/>
    <property type="match status" value="1"/>
</dbReference>
<accession>A0AAJ5ZBU7</accession>
<dbReference type="EMBL" id="WMBE01000002">
    <property type="protein sequence ID" value="MDG0867014.1"/>
    <property type="molecule type" value="Genomic_DNA"/>
</dbReference>
<dbReference type="SUPFAM" id="SSF53474">
    <property type="entry name" value="alpha/beta-Hydrolases"/>
    <property type="match status" value="1"/>
</dbReference>
<reference evidence="3" key="2">
    <citation type="journal article" date="2023" name="Nat. Commun.">
        <title>Cultivation of marine bacteria of the SAR202 clade.</title>
        <authorList>
            <person name="Lim Y."/>
            <person name="Seo J.H."/>
            <person name="Giovannoni S.J."/>
            <person name="Kang I."/>
            <person name="Cho J.C."/>
        </authorList>
    </citation>
    <scope>NUCLEOTIDE SEQUENCE</scope>
    <source>
        <strain evidence="3">JH1073</strain>
    </source>
</reference>
<dbReference type="InterPro" id="IPR029058">
    <property type="entry name" value="AB_hydrolase_fold"/>
</dbReference>
<dbReference type="Pfam" id="PF00561">
    <property type="entry name" value="Abhydrolase_1"/>
    <property type="match status" value="1"/>
</dbReference>
<keyword evidence="4" id="KW-1185">Reference proteome</keyword>
<dbReference type="GO" id="GO:0016787">
    <property type="term" value="F:hydrolase activity"/>
    <property type="evidence" value="ECO:0007669"/>
    <property type="project" value="UniProtKB-KW"/>
</dbReference>
<dbReference type="EMBL" id="CP046147">
    <property type="protein sequence ID" value="WFG38428.1"/>
    <property type="molecule type" value="Genomic_DNA"/>
</dbReference>
<gene>
    <name evidence="2" type="ORF">GKO46_08000</name>
    <name evidence="3" type="ORF">GKO48_02005</name>
</gene>
<sequence length="106" mass="11900">MGRLRRITVYQKKKFASSTIEVNYAEGPDNGPPLLFIHGLGGRWSVWQSIMDQFAENWHVYAIDLRGHGDSVRVPGGYGFADYSTEVVEFLQTVIAEPTFVIGHSL</sequence>
<evidence type="ECO:0000313" key="2">
    <source>
        <dbReference type="EMBL" id="MDG0867014.1"/>
    </source>
</evidence>
<evidence type="ECO:0000313" key="4">
    <source>
        <dbReference type="Proteomes" id="UP001219901"/>
    </source>
</evidence>
<feature type="domain" description="AB hydrolase-1" evidence="1">
    <location>
        <begin position="32"/>
        <end position="106"/>
    </location>
</feature>
<dbReference type="Gene3D" id="3.40.50.1820">
    <property type="entry name" value="alpha/beta hydrolase"/>
    <property type="match status" value="1"/>
</dbReference>
<dbReference type="Proteomes" id="UP001321249">
    <property type="component" value="Unassembled WGS sequence"/>
</dbReference>
<reference evidence="4 5" key="1">
    <citation type="submission" date="2019-11" db="EMBL/GenBank/DDBJ databases">
        <authorList>
            <person name="Cho J.-C."/>
        </authorList>
    </citation>
    <scope>NUCLEOTIDE SEQUENCE [LARGE SCALE GENOMIC DNA]</scope>
    <source>
        <strain evidence="3 4">JH1073</strain>
        <strain evidence="2 5">JH702</strain>
    </source>
</reference>
<proteinExistence type="predicted"/>
<evidence type="ECO:0000313" key="3">
    <source>
        <dbReference type="EMBL" id="WFG38428.1"/>
    </source>
</evidence>
<protein>
    <submittedName>
        <fullName evidence="3">Alpha/beta fold hydrolase</fullName>
    </submittedName>
</protein>